<feature type="chain" id="PRO_5042007893" description="C2H2-type domain-containing protein" evidence="9">
    <location>
        <begin position="26"/>
        <end position="134"/>
    </location>
</feature>
<feature type="domain" description="C2H2-type" evidence="10">
    <location>
        <begin position="24"/>
        <end position="50"/>
    </location>
</feature>
<dbReference type="GO" id="GO:0008270">
    <property type="term" value="F:zinc ion binding"/>
    <property type="evidence" value="ECO:0007669"/>
    <property type="project" value="UniProtKB-KW"/>
</dbReference>
<comment type="subcellular location">
    <subcellularLocation>
        <location evidence="1">Nucleus</location>
    </subcellularLocation>
</comment>
<dbReference type="AlphaFoldDB" id="A0AAD9Z461"/>
<evidence type="ECO:0000256" key="3">
    <source>
        <dbReference type="ARBA" id="ARBA00022771"/>
    </source>
</evidence>
<accession>A0AAD9Z461</accession>
<keyword evidence="2" id="KW-0479">Metal-binding</keyword>
<protein>
    <recommendedName>
        <fullName evidence="10">C2H2-type domain-containing protein</fullName>
    </recommendedName>
</protein>
<keyword evidence="7" id="KW-0539">Nucleus</keyword>
<keyword evidence="5" id="KW-0805">Transcription regulation</keyword>
<dbReference type="GO" id="GO:0080084">
    <property type="term" value="F:5S rDNA binding"/>
    <property type="evidence" value="ECO:0007669"/>
    <property type="project" value="TreeGrafter"/>
</dbReference>
<dbReference type="PANTHER" id="PTHR46179">
    <property type="entry name" value="ZINC FINGER PROTEIN"/>
    <property type="match status" value="1"/>
</dbReference>
<comment type="caution">
    <text evidence="11">The sequence shown here is derived from an EMBL/GenBank/DDBJ whole genome shotgun (WGS) entry which is preliminary data.</text>
</comment>
<proteinExistence type="predicted"/>
<dbReference type="PROSITE" id="PS50157">
    <property type="entry name" value="ZINC_FINGER_C2H2_2"/>
    <property type="match status" value="1"/>
</dbReference>
<dbReference type="GO" id="GO:0006357">
    <property type="term" value="P:regulation of transcription by RNA polymerase II"/>
    <property type="evidence" value="ECO:0007669"/>
    <property type="project" value="TreeGrafter"/>
</dbReference>
<dbReference type="InterPro" id="IPR036236">
    <property type="entry name" value="Znf_C2H2_sf"/>
</dbReference>
<evidence type="ECO:0000259" key="10">
    <source>
        <dbReference type="PROSITE" id="PS50157"/>
    </source>
</evidence>
<dbReference type="GO" id="GO:0005730">
    <property type="term" value="C:nucleolus"/>
    <property type="evidence" value="ECO:0007669"/>
    <property type="project" value="TreeGrafter"/>
</dbReference>
<dbReference type="SUPFAM" id="SSF57667">
    <property type="entry name" value="beta-beta-alpha zinc fingers"/>
    <property type="match status" value="1"/>
</dbReference>
<evidence type="ECO:0000256" key="4">
    <source>
        <dbReference type="ARBA" id="ARBA00022833"/>
    </source>
</evidence>
<reference evidence="11" key="1">
    <citation type="journal article" date="2023" name="Plant J.">
        <title>Genome sequences and population genomics provide insights into the demographic history, inbreeding, and mutation load of two 'living fossil' tree species of Dipteronia.</title>
        <authorList>
            <person name="Feng Y."/>
            <person name="Comes H.P."/>
            <person name="Chen J."/>
            <person name="Zhu S."/>
            <person name="Lu R."/>
            <person name="Zhang X."/>
            <person name="Li P."/>
            <person name="Qiu J."/>
            <person name="Olsen K.M."/>
            <person name="Qiu Y."/>
        </authorList>
    </citation>
    <scope>NUCLEOTIDE SEQUENCE</scope>
    <source>
        <strain evidence="11">NBL</strain>
    </source>
</reference>
<organism evidence="11 12">
    <name type="scientific">Dipteronia sinensis</name>
    <dbReference type="NCBI Taxonomy" id="43782"/>
    <lineage>
        <taxon>Eukaryota</taxon>
        <taxon>Viridiplantae</taxon>
        <taxon>Streptophyta</taxon>
        <taxon>Embryophyta</taxon>
        <taxon>Tracheophyta</taxon>
        <taxon>Spermatophyta</taxon>
        <taxon>Magnoliopsida</taxon>
        <taxon>eudicotyledons</taxon>
        <taxon>Gunneridae</taxon>
        <taxon>Pentapetalae</taxon>
        <taxon>rosids</taxon>
        <taxon>malvids</taxon>
        <taxon>Sapindales</taxon>
        <taxon>Sapindaceae</taxon>
        <taxon>Hippocastanoideae</taxon>
        <taxon>Acereae</taxon>
        <taxon>Dipteronia</taxon>
    </lineage>
</organism>
<feature type="signal peptide" evidence="9">
    <location>
        <begin position="1"/>
        <end position="25"/>
    </location>
</feature>
<keyword evidence="12" id="KW-1185">Reference proteome</keyword>
<dbReference type="EMBL" id="JANJYJ010000971">
    <property type="protein sequence ID" value="KAK3169163.1"/>
    <property type="molecule type" value="Genomic_DNA"/>
</dbReference>
<sequence length="134" mass="16115">MFSFWLLIMKMLLLMYLILLQRVYSCQVNDCHASYRRKDHLTRHLLQHQGTLFKYPIEKCNSEFSFQGNIKRHLKEIHDEDSSITIPKHYVCQETGCAKVFKYASKLRKHEVSCQVRLCGGILFRTRMYEIFYK</sequence>
<gene>
    <name evidence="11" type="ORF">Dsin_000067</name>
</gene>
<dbReference type="InterPro" id="IPR051061">
    <property type="entry name" value="Zinc_finger_trans_reg"/>
</dbReference>
<keyword evidence="4" id="KW-0862">Zinc</keyword>
<evidence type="ECO:0000256" key="5">
    <source>
        <dbReference type="ARBA" id="ARBA00023015"/>
    </source>
</evidence>
<keyword evidence="6" id="KW-0804">Transcription</keyword>
<evidence type="ECO:0000256" key="2">
    <source>
        <dbReference type="ARBA" id="ARBA00022723"/>
    </source>
</evidence>
<evidence type="ECO:0000256" key="9">
    <source>
        <dbReference type="SAM" id="SignalP"/>
    </source>
</evidence>
<keyword evidence="3 8" id="KW-0863">Zinc-finger</keyword>
<dbReference type="SMART" id="SM00355">
    <property type="entry name" value="ZnF_C2H2"/>
    <property type="match status" value="3"/>
</dbReference>
<dbReference type="GO" id="GO:0003700">
    <property type="term" value="F:DNA-binding transcription factor activity"/>
    <property type="evidence" value="ECO:0007669"/>
    <property type="project" value="TreeGrafter"/>
</dbReference>
<dbReference type="Pfam" id="PF00096">
    <property type="entry name" value="zf-C2H2"/>
    <property type="match status" value="2"/>
</dbReference>
<evidence type="ECO:0000256" key="7">
    <source>
        <dbReference type="ARBA" id="ARBA00023242"/>
    </source>
</evidence>
<name>A0AAD9Z461_9ROSI</name>
<evidence type="ECO:0000313" key="12">
    <source>
        <dbReference type="Proteomes" id="UP001281410"/>
    </source>
</evidence>
<dbReference type="Gene3D" id="3.30.160.60">
    <property type="entry name" value="Classic Zinc Finger"/>
    <property type="match status" value="2"/>
</dbReference>
<dbReference type="PANTHER" id="PTHR46179:SF13">
    <property type="entry name" value="C2H2-TYPE DOMAIN-CONTAINING PROTEIN"/>
    <property type="match status" value="1"/>
</dbReference>
<evidence type="ECO:0000256" key="1">
    <source>
        <dbReference type="ARBA" id="ARBA00004123"/>
    </source>
</evidence>
<dbReference type="PROSITE" id="PS00028">
    <property type="entry name" value="ZINC_FINGER_C2H2_1"/>
    <property type="match status" value="1"/>
</dbReference>
<dbReference type="Proteomes" id="UP001281410">
    <property type="component" value="Unassembled WGS sequence"/>
</dbReference>
<evidence type="ECO:0000256" key="8">
    <source>
        <dbReference type="PROSITE-ProRule" id="PRU00042"/>
    </source>
</evidence>
<keyword evidence="9" id="KW-0732">Signal</keyword>
<dbReference type="InterPro" id="IPR013087">
    <property type="entry name" value="Znf_C2H2_type"/>
</dbReference>
<evidence type="ECO:0000256" key="6">
    <source>
        <dbReference type="ARBA" id="ARBA00023163"/>
    </source>
</evidence>
<evidence type="ECO:0000313" key="11">
    <source>
        <dbReference type="EMBL" id="KAK3169163.1"/>
    </source>
</evidence>